<dbReference type="RefSeq" id="XP_018012935.1">
    <property type="nucleotide sequence ID" value="XM_018157446.2"/>
</dbReference>
<dbReference type="OrthoDB" id="6356378at2759"/>
<protein>
    <submittedName>
        <fullName evidence="4">Uncharacterized protein LOC108670005</fullName>
    </submittedName>
</protein>
<keyword evidence="2" id="KW-0732">Signal</keyword>
<keyword evidence="3" id="KW-1185">Reference proteome</keyword>
<evidence type="ECO:0000313" key="4">
    <source>
        <dbReference type="RefSeq" id="XP_018012935.1"/>
    </source>
</evidence>
<feature type="region of interest" description="Disordered" evidence="1">
    <location>
        <begin position="603"/>
        <end position="623"/>
    </location>
</feature>
<name>A0A8B7NH33_HYAAZ</name>
<feature type="chain" id="PRO_5034143580" evidence="2">
    <location>
        <begin position="24"/>
        <end position="929"/>
    </location>
</feature>
<evidence type="ECO:0000256" key="1">
    <source>
        <dbReference type="SAM" id="MobiDB-lite"/>
    </source>
</evidence>
<feature type="signal peptide" evidence="2">
    <location>
        <begin position="1"/>
        <end position="23"/>
    </location>
</feature>
<proteinExistence type="predicted"/>
<dbReference type="GeneID" id="108670005"/>
<accession>A0A8B7NH33</accession>
<reference evidence="4" key="1">
    <citation type="submission" date="2025-08" db="UniProtKB">
        <authorList>
            <consortium name="RefSeq"/>
        </authorList>
    </citation>
    <scope>IDENTIFICATION</scope>
    <source>
        <tissue evidence="4">Whole organism</tissue>
    </source>
</reference>
<sequence>MVPATWLLIGCVFATVATNGSIAREWRAGQVQQHHELKSFDAPVLNAQVNATSKNTSANPDVSSKQEAAGYYSENGGSHNNRVFATKFNKNKRAADDEPPNFRFVFSSDTEDGRLPLEALLGQDYMNFDNFNLNSEINENISTLLYGINPENQIDIAFGIEENSVEPNLLDEAEPYLLRAYHDFPNSLSIANNNDKLYNALVFLQKRFSGESGSKFNDFILPAFNQNDDRDKSSPGYERPANLINLEFHKQKHNYEPTFRSDYLDNQLDDNFFDTYAPKLIKKYFLSSPEHGFPRDTDIGNIVKHGPNFKTSIKDFSNGIDRLDEKLPSNRLEHFDDLDAEYDAFDKPEDHEEYDDYDSVIDKNEKYFTSKDDDLFVHARDTENGCFEDQEVSKEKFLSYSDVVQDVGTSVNEEDVTAVATSRPPRGWSPRMGKSKKENEQDMKIVREKRSIRDPQISSDASPVEKVPIFATQLVKKNLPSSSGLLDFLDDIVDETEIGGTNPWQKLHNRLMLTLMKNRIREKLLQPKEILEAQLKYGQQGILTVDNPGNSFASNPYLSASVNPQPNKDLGFIQDDITNIPRQYVSKDDVFSNTRKFNNALKSGQHDTFPSHVSSNKEQQDFGRVENSLSITKSPGPARMIASDQEHHTRQPDSVSDSNAFRDWGKGRYYESLEMPGKEEIEFGGKLVPLPTEKRYLLNVLSPKRFRYRQPFKIPKNLENNFIEEGLPDLNQARKLPYAAQRETFNPRMGKRDTRQVWDHNFGDDWWRHEPKSIHNELSSNEKMDTIHHYVFTPRVGKRAPTFIPRTGKRRFDFIPRAGKRTFSFIPRAGKRAFSFISRAGKRTFSFIPRAGKRTFSFIPRAGKRAFSFIPRAGKRTFSFIPRAGKRAFSFIPRAGKRTFSFIPRAGKRGFSFIPRAGKRNFSFIPRAG</sequence>
<dbReference type="Proteomes" id="UP000694843">
    <property type="component" value="Unplaced"/>
</dbReference>
<feature type="compositionally biased region" description="Polar residues" evidence="1">
    <location>
        <begin position="603"/>
        <end position="617"/>
    </location>
</feature>
<dbReference type="AlphaFoldDB" id="A0A8B7NH33"/>
<evidence type="ECO:0000256" key="2">
    <source>
        <dbReference type="SAM" id="SignalP"/>
    </source>
</evidence>
<dbReference type="KEGG" id="hazt:108670005"/>
<gene>
    <name evidence="4" type="primary">LOC108670005</name>
</gene>
<organism evidence="3 4">
    <name type="scientific">Hyalella azteca</name>
    <name type="common">Amphipod</name>
    <dbReference type="NCBI Taxonomy" id="294128"/>
    <lineage>
        <taxon>Eukaryota</taxon>
        <taxon>Metazoa</taxon>
        <taxon>Ecdysozoa</taxon>
        <taxon>Arthropoda</taxon>
        <taxon>Crustacea</taxon>
        <taxon>Multicrustacea</taxon>
        <taxon>Malacostraca</taxon>
        <taxon>Eumalacostraca</taxon>
        <taxon>Peracarida</taxon>
        <taxon>Amphipoda</taxon>
        <taxon>Senticaudata</taxon>
        <taxon>Talitrida</taxon>
        <taxon>Talitroidea</taxon>
        <taxon>Hyalellidae</taxon>
        <taxon>Hyalella</taxon>
    </lineage>
</organism>
<evidence type="ECO:0000313" key="3">
    <source>
        <dbReference type="Proteomes" id="UP000694843"/>
    </source>
</evidence>
<feature type="region of interest" description="Disordered" evidence="1">
    <location>
        <begin position="415"/>
        <end position="440"/>
    </location>
</feature>